<proteinExistence type="predicted"/>
<dbReference type="Pfam" id="PF08761">
    <property type="entry name" value="dUTPase_2"/>
    <property type="match status" value="1"/>
</dbReference>
<organism evidence="1 2">
    <name type="scientific">Clostridium punense</name>
    <dbReference type="NCBI Taxonomy" id="1054297"/>
    <lineage>
        <taxon>Bacteria</taxon>
        <taxon>Bacillati</taxon>
        <taxon>Bacillota</taxon>
        <taxon>Clostridia</taxon>
        <taxon>Eubacteriales</taxon>
        <taxon>Clostridiaceae</taxon>
        <taxon>Clostridium</taxon>
    </lineage>
</organism>
<dbReference type="PIRSF" id="PIRSF030140">
    <property type="entry name" value="UCP030140"/>
    <property type="match status" value="1"/>
</dbReference>
<dbReference type="Gene3D" id="1.10.4010.10">
    <property type="entry name" value="Type II deoxyuridine triphosphatase"/>
    <property type="match status" value="1"/>
</dbReference>
<name>A0ABS4K867_9CLOT</name>
<dbReference type="InterPro" id="IPR014871">
    <property type="entry name" value="dUTPase/dCTP_pyrophosphatase"/>
</dbReference>
<gene>
    <name evidence="1" type="ORF">J2Z44_003288</name>
</gene>
<comment type="caution">
    <text evidence="1">The sequence shown here is derived from an EMBL/GenBank/DDBJ whole genome shotgun (WGS) entry which is preliminary data.</text>
</comment>
<reference evidence="1 2" key="1">
    <citation type="submission" date="2021-03" db="EMBL/GenBank/DDBJ databases">
        <title>Genomic Encyclopedia of Type Strains, Phase IV (KMG-IV): sequencing the most valuable type-strain genomes for metagenomic binning, comparative biology and taxonomic classification.</title>
        <authorList>
            <person name="Goeker M."/>
        </authorList>
    </citation>
    <scope>NUCLEOTIDE SEQUENCE [LARGE SCALE GENOMIC DNA]</scope>
    <source>
        <strain evidence="1 2">DSM 28650</strain>
    </source>
</reference>
<sequence>MNLNKLFSMQEILDKRIETEHNLQNENLLHKKVLALFVEIGELANETRCFKFWSKKGPSSREVILEEYVDGLHFILSIGITSGFTDISLSPSTNANKDATDGFLRLNSLISNFLNSSTRENYILLFNCFLNLGDVLGFSESDIEAAYVQKNEINHERQNQGY</sequence>
<accession>A0ABS4K867</accession>
<evidence type="ECO:0000313" key="2">
    <source>
        <dbReference type="Proteomes" id="UP001519308"/>
    </source>
</evidence>
<dbReference type="RefSeq" id="WP_021285716.1">
    <property type="nucleotide sequence ID" value="NZ_JAGGLL010000029.1"/>
</dbReference>
<dbReference type="SUPFAM" id="SSF101386">
    <property type="entry name" value="all-alpha NTP pyrophosphatases"/>
    <property type="match status" value="1"/>
</dbReference>
<dbReference type="EMBL" id="JAGGLL010000029">
    <property type="protein sequence ID" value="MBP2023451.1"/>
    <property type="molecule type" value="Genomic_DNA"/>
</dbReference>
<dbReference type="CDD" id="cd11527">
    <property type="entry name" value="NTP-PPase_dUTPase"/>
    <property type="match status" value="1"/>
</dbReference>
<protein>
    <submittedName>
        <fullName evidence="1">Dimeric dUTPase (All-alpha-NTP-PPase superfamily)</fullName>
    </submittedName>
</protein>
<keyword evidence="2" id="KW-1185">Reference proteome</keyword>
<dbReference type="Proteomes" id="UP001519308">
    <property type="component" value="Unassembled WGS sequence"/>
</dbReference>
<evidence type="ECO:0000313" key="1">
    <source>
        <dbReference type="EMBL" id="MBP2023451.1"/>
    </source>
</evidence>
<dbReference type="InterPro" id="IPR016947">
    <property type="entry name" value="UCP030140"/>
</dbReference>